<proteinExistence type="predicted"/>
<comment type="caution">
    <text evidence="1">The sequence shown here is derived from an EMBL/GenBank/DDBJ whole genome shotgun (WGS) entry which is preliminary data.</text>
</comment>
<name>A0A1G2USE0_9BACT</name>
<accession>A0A1G2USE0</accession>
<dbReference type="Proteomes" id="UP000177276">
    <property type="component" value="Unassembled WGS sequence"/>
</dbReference>
<evidence type="ECO:0000313" key="2">
    <source>
        <dbReference type="Proteomes" id="UP000177276"/>
    </source>
</evidence>
<organism evidence="1 2">
    <name type="scientific">Candidatus Zambryskibacteria bacterium RIFCSPLOWO2_12_FULL_39_16</name>
    <dbReference type="NCBI Taxonomy" id="1802775"/>
    <lineage>
        <taxon>Bacteria</taxon>
        <taxon>Candidatus Zambryskiibacteriota</taxon>
    </lineage>
</organism>
<gene>
    <name evidence="1" type="ORF">A3G46_01975</name>
</gene>
<reference evidence="1 2" key="1">
    <citation type="journal article" date="2016" name="Nat. Commun.">
        <title>Thousands of microbial genomes shed light on interconnected biogeochemical processes in an aquifer system.</title>
        <authorList>
            <person name="Anantharaman K."/>
            <person name="Brown C.T."/>
            <person name="Hug L.A."/>
            <person name="Sharon I."/>
            <person name="Castelle C.J."/>
            <person name="Probst A.J."/>
            <person name="Thomas B.C."/>
            <person name="Singh A."/>
            <person name="Wilkins M.J."/>
            <person name="Karaoz U."/>
            <person name="Brodie E.L."/>
            <person name="Williams K.H."/>
            <person name="Hubbard S.S."/>
            <person name="Banfield J.F."/>
        </authorList>
    </citation>
    <scope>NUCLEOTIDE SEQUENCE [LARGE SCALE GENOMIC DNA]</scope>
</reference>
<dbReference type="AlphaFoldDB" id="A0A1G2USE0"/>
<sequence length="78" mass="9145">MAVNVEVSKGERDNNLGLIRKFTKRVQGSGILSRLRSRRYSLRKPSEYVKKKKTLKRLTERNRIRELIKMGKMPGTLE</sequence>
<evidence type="ECO:0000313" key="1">
    <source>
        <dbReference type="EMBL" id="OHB12327.1"/>
    </source>
</evidence>
<evidence type="ECO:0008006" key="3">
    <source>
        <dbReference type="Google" id="ProtNLM"/>
    </source>
</evidence>
<protein>
    <recommendedName>
        <fullName evidence="3">30S ribosomal protein S21</fullName>
    </recommendedName>
</protein>
<dbReference type="EMBL" id="MHWS01000011">
    <property type="protein sequence ID" value="OHB12327.1"/>
    <property type="molecule type" value="Genomic_DNA"/>
</dbReference>